<organism evidence="4 5">
    <name type="scientific">Allacma fusca</name>
    <dbReference type="NCBI Taxonomy" id="39272"/>
    <lineage>
        <taxon>Eukaryota</taxon>
        <taxon>Metazoa</taxon>
        <taxon>Ecdysozoa</taxon>
        <taxon>Arthropoda</taxon>
        <taxon>Hexapoda</taxon>
        <taxon>Collembola</taxon>
        <taxon>Symphypleona</taxon>
        <taxon>Sminthuridae</taxon>
        <taxon>Allacma</taxon>
    </lineage>
</organism>
<keyword evidence="1" id="KW-0596">Phosphopantetheine</keyword>
<dbReference type="PROSITE" id="PS00455">
    <property type="entry name" value="AMP_BINDING"/>
    <property type="match status" value="1"/>
</dbReference>
<dbReference type="InterPro" id="IPR009081">
    <property type="entry name" value="PP-bd_ACP"/>
</dbReference>
<sequence length="854" mass="96171">VQRTGYKGKLNRLLEGATHAFPGLATVIQYFAAGFETNRIRPEDVALYFQENTVSFGKLDQLSSKLAIILKEELGPVVSNDNPDGDLVFGVCAPPTDQLIILLFAIMKLGGAYVPFDISFPEDRVIRIVSVAKPVLVISDANKITLSKFDPVKFKTKVITMDEIWAQAEALPDLESTLVVPLEGNPNLSERTGIVLFTSGSSGEPKGGVRLNHRTILNRLNWQWHQFPFQSDASCCWKTALTFVDSVPEIFGPLLQGKHVVVFPKKIITNTHLFVQKVQDHKITSGEQLNHELLTQFFKYFPTGTKICNFYGSTEIMGDVTWEAFETVTDVEKKCLGERGAHVPIGQALFNTVVYILGPDLELVSEGQIGEIYIAGYNLATGYVGLGTSDKFIKNPYTKSLGFENLYRTGDFGHIDLMQTGRRALFYDGRIDSQIKVRGHRVDLSEIDETLNELTLVRKGVVLCYHSGQLDQQIIAFVVPQDRNEGTADRINFVLQTKLLPYQMPKVKILEEIPVLVNGKTDRQRLLWEYHEEFLNQKGFNDWNALGIPEEALPTFKAVIETVAKVTGTAVHDIVQDLDDSFYNIGGTSLNSLTVIAELKKQNYFISIHNFVTAKSIRELCQVTKYNPSGKVDYSLEKDVRKKLMPEMLNNQHKEEVIHIIATSFATKGDMETFVGVVYVDFVKLMESLWRNLVDKGFSFVVRRRSDMKIIATCLNFDAYDEPDDFELSPGLNIIFSLLEECEAPVRKELPEGKGKILHSFMMGTHEDLTEAENVFVTEFMEEETVRLGVHGNFEGVFTTNTNILTQQIAQDIQGYTIMRVFQINQYETPDGKRPFALAPDSQKATVCWKKISE</sequence>
<feature type="domain" description="Carrier" evidence="3">
    <location>
        <begin position="550"/>
        <end position="631"/>
    </location>
</feature>
<evidence type="ECO:0000256" key="2">
    <source>
        <dbReference type="ARBA" id="ARBA00022553"/>
    </source>
</evidence>
<comment type="caution">
    <text evidence="4">The sequence shown here is derived from an EMBL/GenBank/DDBJ whole genome shotgun (WGS) entry which is preliminary data.</text>
</comment>
<dbReference type="InterPro" id="IPR020845">
    <property type="entry name" value="AMP-binding_CS"/>
</dbReference>
<gene>
    <name evidence="4" type="ORF">AFUS01_LOCUS46302</name>
</gene>
<evidence type="ECO:0000313" key="4">
    <source>
        <dbReference type="EMBL" id="CAG7837146.1"/>
    </source>
</evidence>
<dbReference type="PANTHER" id="PTHR44845">
    <property type="entry name" value="CARRIER DOMAIN-CONTAINING PROTEIN"/>
    <property type="match status" value="1"/>
</dbReference>
<accession>A0A8J2LSY2</accession>
<dbReference type="Proteomes" id="UP000708208">
    <property type="component" value="Unassembled WGS sequence"/>
</dbReference>
<evidence type="ECO:0000313" key="5">
    <source>
        <dbReference type="Proteomes" id="UP000708208"/>
    </source>
</evidence>
<dbReference type="PANTHER" id="PTHR44845:SF6">
    <property type="entry name" value="BETA-ALANINE-ACTIVATING ENZYME"/>
    <property type="match status" value="1"/>
</dbReference>
<protein>
    <recommendedName>
        <fullName evidence="3">Carrier domain-containing protein</fullName>
    </recommendedName>
</protein>
<dbReference type="EMBL" id="CAJVCH010571301">
    <property type="protein sequence ID" value="CAG7837146.1"/>
    <property type="molecule type" value="Genomic_DNA"/>
</dbReference>
<dbReference type="AlphaFoldDB" id="A0A8J2LSY2"/>
<keyword evidence="2" id="KW-0597">Phosphoprotein</keyword>
<proteinExistence type="predicted"/>
<evidence type="ECO:0000256" key="1">
    <source>
        <dbReference type="ARBA" id="ARBA00022450"/>
    </source>
</evidence>
<evidence type="ECO:0000259" key="3">
    <source>
        <dbReference type="PROSITE" id="PS50075"/>
    </source>
</evidence>
<reference evidence="4" key="1">
    <citation type="submission" date="2021-06" db="EMBL/GenBank/DDBJ databases">
        <authorList>
            <person name="Hodson N. C."/>
            <person name="Mongue J. A."/>
            <person name="Jaron S. K."/>
        </authorList>
    </citation>
    <scope>NUCLEOTIDE SEQUENCE</scope>
</reference>
<dbReference type="Pfam" id="PF00501">
    <property type="entry name" value="AMP-binding"/>
    <property type="match status" value="1"/>
</dbReference>
<dbReference type="InterPro" id="IPR000873">
    <property type="entry name" value="AMP-dep_synth/lig_dom"/>
</dbReference>
<keyword evidence="5" id="KW-1185">Reference proteome</keyword>
<dbReference type="Pfam" id="PF00550">
    <property type="entry name" value="PP-binding"/>
    <property type="match status" value="1"/>
</dbReference>
<feature type="non-terminal residue" evidence="4">
    <location>
        <position position="1"/>
    </location>
</feature>
<dbReference type="OrthoDB" id="416786at2759"/>
<dbReference type="PROSITE" id="PS50075">
    <property type="entry name" value="CARRIER"/>
    <property type="match status" value="1"/>
</dbReference>
<name>A0A8J2LSY2_9HEXA</name>